<keyword evidence="2" id="KW-1185">Reference proteome</keyword>
<gene>
    <name evidence="1" type="ORF">LTR37_004234</name>
</gene>
<sequence>MSDPTRVKAGEGHVYRQEQMIHSITIKNVGATIPVVQFNNGKMTIAFPDCSIAQLGGERPYSLFSRTQVALVAAWAMTVHKAQGMTMDKMVVNFVQDVLLNPGVRCPVQETHFGRTESQGRRKVLMGLEPT</sequence>
<proteinExistence type="predicted"/>
<protein>
    <submittedName>
        <fullName evidence="1">Uncharacterized protein</fullName>
    </submittedName>
</protein>
<evidence type="ECO:0000313" key="2">
    <source>
        <dbReference type="Proteomes" id="UP001281147"/>
    </source>
</evidence>
<organism evidence="1 2">
    <name type="scientific">Vermiconidia calcicola</name>
    <dbReference type="NCBI Taxonomy" id="1690605"/>
    <lineage>
        <taxon>Eukaryota</taxon>
        <taxon>Fungi</taxon>
        <taxon>Dikarya</taxon>
        <taxon>Ascomycota</taxon>
        <taxon>Pezizomycotina</taxon>
        <taxon>Dothideomycetes</taxon>
        <taxon>Dothideomycetidae</taxon>
        <taxon>Mycosphaerellales</taxon>
        <taxon>Extremaceae</taxon>
        <taxon>Vermiconidia</taxon>
    </lineage>
</organism>
<dbReference type="Proteomes" id="UP001281147">
    <property type="component" value="Unassembled WGS sequence"/>
</dbReference>
<evidence type="ECO:0000313" key="1">
    <source>
        <dbReference type="EMBL" id="KAK3719697.1"/>
    </source>
</evidence>
<reference evidence="1" key="1">
    <citation type="submission" date="2023-07" db="EMBL/GenBank/DDBJ databases">
        <title>Black Yeasts Isolated from many extreme environments.</title>
        <authorList>
            <person name="Coleine C."/>
            <person name="Stajich J.E."/>
            <person name="Selbmann L."/>
        </authorList>
    </citation>
    <scope>NUCLEOTIDE SEQUENCE</scope>
    <source>
        <strain evidence="1">CCFEE 5714</strain>
    </source>
</reference>
<accession>A0ACC3NP36</accession>
<comment type="caution">
    <text evidence="1">The sequence shown here is derived from an EMBL/GenBank/DDBJ whole genome shotgun (WGS) entry which is preliminary data.</text>
</comment>
<name>A0ACC3NP36_9PEZI</name>
<dbReference type="EMBL" id="JAUTXU010000025">
    <property type="protein sequence ID" value="KAK3719697.1"/>
    <property type="molecule type" value="Genomic_DNA"/>
</dbReference>